<evidence type="ECO:0000256" key="3">
    <source>
        <dbReference type="ARBA" id="ARBA00022576"/>
    </source>
</evidence>
<evidence type="ECO:0000256" key="2">
    <source>
        <dbReference type="ARBA" id="ARBA00011738"/>
    </source>
</evidence>
<keyword evidence="5" id="KW-0663">Pyridoxal phosphate</keyword>
<evidence type="ECO:0000256" key="1">
    <source>
        <dbReference type="ARBA" id="ARBA00001933"/>
    </source>
</evidence>
<dbReference type="SUPFAM" id="SSF53383">
    <property type="entry name" value="PLP-dependent transferases"/>
    <property type="match status" value="1"/>
</dbReference>
<evidence type="ECO:0000313" key="11">
    <source>
        <dbReference type="EMBL" id="CAB3220204.1"/>
    </source>
</evidence>
<evidence type="ECO:0000256" key="4">
    <source>
        <dbReference type="ARBA" id="ARBA00022679"/>
    </source>
</evidence>
<dbReference type="InterPro" id="IPR015424">
    <property type="entry name" value="PyrdxlP-dep_Trfase"/>
</dbReference>
<dbReference type="PANTHER" id="PTHR11751:SF29">
    <property type="entry name" value="ALANINE TRANSAMINASE"/>
    <property type="match status" value="1"/>
</dbReference>
<comment type="subunit">
    <text evidence="2">Homodimer.</text>
</comment>
<dbReference type="AlphaFoldDB" id="A0A8S0YLJ6"/>
<comment type="catalytic activity">
    <reaction evidence="9">
        <text>L-alanine + 2-oxoglutarate = pyruvate + L-glutamate</text>
        <dbReference type="Rhea" id="RHEA:19453"/>
        <dbReference type="ChEBI" id="CHEBI:15361"/>
        <dbReference type="ChEBI" id="CHEBI:16810"/>
        <dbReference type="ChEBI" id="CHEBI:29985"/>
        <dbReference type="ChEBI" id="CHEBI:57972"/>
        <dbReference type="EC" id="2.6.1.2"/>
    </reaction>
</comment>
<comment type="similarity">
    <text evidence="7">Belongs to the class-I pyridoxal-phosphate-dependent aminotransferase family. Alanine aminotransferase subfamily.</text>
</comment>
<dbReference type="GO" id="GO:0004021">
    <property type="term" value="F:L-alanine:2-oxoglutarate aminotransferase activity"/>
    <property type="evidence" value="ECO:0007669"/>
    <property type="project" value="UniProtKB-EC"/>
</dbReference>
<keyword evidence="4" id="KW-0808">Transferase</keyword>
<dbReference type="Pfam" id="PF00155">
    <property type="entry name" value="Aminotran_1_2"/>
    <property type="match status" value="1"/>
</dbReference>
<gene>
    <name evidence="11" type="ORF">APLA_LOCUS213</name>
</gene>
<dbReference type="InterPro" id="IPR015421">
    <property type="entry name" value="PyrdxlP-dep_Trfase_major"/>
</dbReference>
<reference evidence="11 12" key="1">
    <citation type="submission" date="2020-04" db="EMBL/GenBank/DDBJ databases">
        <authorList>
            <person name="Wallbank WR R."/>
            <person name="Pardo Diaz C."/>
            <person name="Kozak K."/>
            <person name="Martin S."/>
            <person name="Jiggins C."/>
            <person name="Moest M."/>
            <person name="Warren A I."/>
            <person name="Byers J.R.P. K."/>
            <person name="Montejo-Kovacevich G."/>
            <person name="Yen C E."/>
        </authorList>
    </citation>
    <scope>NUCLEOTIDE SEQUENCE [LARGE SCALE GENOMIC DNA]</scope>
</reference>
<dbReference type="Proteomes" id="UP000494256">
    <property type="component" value="Unassembled WGS sequence"/>
</dbReference>
<evidence type="ECO:0000256" key="9">
    <source>
        <dbReference type="ARBA" id="ARBA00047412"/>
    </source>
</evidence>
<name>A0A8S0YLJ6_ARCPL</name>
<evidence type="ECO:0000256" key="7">
    <source>
        <dbReference type="ARBA" id="ARBA00025785"/>
    </source>
</evidence>
<accession>A0A8S0YLJ6</accession>
<sequence>MVRANIGLGRSRSPLSDNILSTSMLKIASDDCAKDGVPAPPNDIYLGSGKSDVIKAMLTMLVADVDGSTPAVMVPIPQYPLFSGILSELGLYQANYYLDESNGWALSIHEQKRNWTEASEKSHVRAMVVINPGNPTGQVGI</sequence>
<dbReference type="Gene3D" id="3.40.640.10">
    <property type="entry name" value="Type I PLP-dependent aspartate aminotransferase-like (Major domain)"/>
    <property type="match status" value="1"/>
</dbReference>
<evidence type="ECO:0000256" key="5">
    <source>
        <dbReference type="ARBA" id="ARBA00022898"/>
    </source>
</evidence>
<dbReference type="EMBL" id="CADEBD010000037">
    <property type="protein sequence ID" value="CAB3220204.1"/>
    <property type="molecule type" value="Genomic_DNA"/>
</dbReference>
<evidence type="ECO:0000256" key="8">
    <source>
        <dbReference type="ARBA" id="ARBA00026106"/>
    </source>
</evidence>
<evidence type="ECO:0000256" key="6">
    <source>
        <dbReference type="ARBA" id="ARBA00025708"/>
    </source>
</evidence>
<dbReference type="PANTHER" id="PTHR11751">
    <property type="entry name" value="ALANINE AMINOTRANSFERASE"/>
    <property type="match status" value="1"/>
</dbReference>
<comment type="cofactor">
    <cofactor evidence="1">
        <name>pyridoxal 5'-phosphate</name>
        <dbReference type="ChEBI" id="CHEBI:597326"/>
    </cofactor>
</comment>
<dbReference type="GO" id="GO:0030170">
    <property type="term" value="F:pyridoxal phosphate binding"/>
    <property type="evidence" value="ECO:0007669"/>
    <property type="project" value="InterPro"/>
</dbReference>
<dbReference type="OrthoDB" id="6493944at2759"/>
<organism evidence="11 12">
    <name type="scientific">Arctia plantaginis</name>
    <name type="common">Wood tiger moth</name>
    <name type="synonym">Phalaena plantaginis</name>
    <dbReference type="NCBI Taxonomy" id="874455"/>
    <lineage>
        <taxon>Eukaryota</taxon>
        <taxon>Metazoa</taxon>
        <taxon>Ecdysozoa</taxon>
        <taxon>Arthropoda</taxon>
        <taxon>Hexapoda</taxon>
        <taxon>Insecta</taxon>
        <taxon>Pterygota</taxon>
        <taxon>Neoptera</taxon>
        <taxon>Endopterygota</taxon>
        <taxon>Lepidoptera</taxon>
        <taxon>Glossata</taxon>
        <taxon>Ditrysia</taxon>
        <taxon>Noctuoidea</taxon>
        <taxon>Erebidae</taxon>
        <taxon>Arctiinae</taxon>
        <taxon>Arctia</taxon>
    </lineage>
</organism>
<feature type="domain" description="Aminotransferase class I/classII large" evidence="10">
    <location>
        <begin position="43"/>
        <end position="139"/>
    </location>
</feature>
<dbReference type="InterPro" id="IPR004839">
    <property type="entry name" value="Aminotransferase_I/II_large"/>
</dbReference>
<evidence type="ECO:0000259" key="10">
    <source>
        <dbReference type="Pfam" id="PF00155"/>
    </source>
</evidence>
<protein>
    <recommendedName>
        <fullName evidence="8">alanine transaminase</fullName>
        <ecNumber evidence="8">2.6.1.2</ecNumber>
    </recommendedName>
</protein>
<evidence type="ECO:0000313" key="12">
    <source>
        <dbReference type="Proteomes" id="UP000494256"/>
    </source>
</evidence>
<comment type="caution">
    <text evidence="11">The sequence shown here is derived from an EMBL/GenBank/DDBJ whole genome shotgun (WGS) entry which is preliminary data.</text>
</comment>
<proteinExistence type="inferred from homology"/>
<keyword evidence="3" id="KW-0032">Aminotransferase</keyword>
<comment type="pathway">
    <text evidence="6">Amino-acid degradation; L-alanine degradation via transaminase pathway; pyruvate from L-alanine: step 1/1.</text>
</comment>
<dbReference type="EC" id="2.6.1.2" evidence="8"/>
<dbReference type="InterPro" id="IPR045088">
    <property type="entry name" value="ALAT1/2-like"/>
</dbReference>